<gene>
    <name evidence="1" type="ORF">BTT61001_05284</name>
</gene>
<name>A0A1C4G4J6_BACTU</name>
<accession>A0A1C4G4J6</accession>
<dbReference type="EMBL" id="FMBI01000039">
    <property type="protein sequence ID" value="SCC63100.1"/>
    <property type="molecule type" value="Genomic_DNA"/>
</dbReference>
<dbReference type="Proteomes" id="UP000195991">
    <property type="component" value="Unassembled WGS sequence"/>
</dbReference>
<evidence type="ECO:0000313" key="1">
    <source>
        <dbReference type="EMBL" id="SCC63100.1"/>
    </source>
</evidence>
<reference evidence="1 2" key="1">
    <citation type="submission" date="2016-08" db="EMBL/GenBank/DDBJ databases">
        <authorList>
            <person name="Seilhamer J.J."/>
        </authorList>
    </citation>
    <scope>NUCLEOTIDE SEQUENCE [LARGE SCALE GENOMIC DNA]</scope>
    <source>
        <strain evidence="1 2">IEBC_T61001</strain>
    </source>
</reference>
<protein>
    <submittedName>
        <fullName evidence="1">Uncharacterized protein</fullName>
    </submittedName>
</protein>
<organism evidence="1 2">
    <name type="scientific">Bacillus thuringiensis</name>
    <dbReference type="NCBI Taxonomy" id="1428"/>
    <lineage>
        <taxon>Bacteria</taxon>
        <taxon>Bacillati</taxon>
        <taxon>Bacillota</taxon>
        <taxon>Bacilli</taxon>
        <taxon>Bacillales</taxon>
        <taxon>Bacillaceae</taxon>
        <taxon>Bacillus</taxon>
        <taxon>Bacillus cereus group</taxon>
    </lineage>
</organism>
<sequence>MKERQSWQSDIAID</sequence>
<proteinExistence type="predicted"/>
<evidence type="ECO:0000313" key="2">
    <source>
        <dbReference type="Proteomes" id="UP000195991"/>
    </source>
</evidence>